<sequence>MLHLSQEVTLDDLMAYLCPDGAEWATSTDDSKEGSVPGGQSLDVFYMRASLAGHPLYRGDSRSHIQVAIQHTCETVSRSLYFPSLVIALCEAVGILVRYSEHIVGSEKPLMTTFIKNVYLQPRHRRHPGQTQAPPLTVLQMLDHIERYLQLVMASSANPFYPLGAGTSGTQEVVGELESKEGDTESE</sequence>
<accession>A0AAV7FBG2</accession>
<proteinExistence type="predicted"/>
<evidence type="ECO:0000313" key="1">
    <source>
        <dbReference type="EMBL" id="KAG9458453.1"/>
    </source>
</evidence>
<reference evidence="1 2" key="1">
    <citation type="submission" date="2021-07" db="EMBL/GenBank/DDBJ databases">
        <title>The Aristolochia fimbriata genome: insights into angiosperm evolution, floral development and chemical biosynthesis.</title>
        <authorList>
            <person name="Jiao Y."/>
        </authorList>
    </citation>
    <scope>NUCLEOTIDE SEQUENCE [LARGE SCALE GENOMIC DNA]</scope>
    <source>
        <strain evidence="1">IBCAS-2021</strain>
        <tissue evidence="1">Leaf</tissue>
    </source>
</reference>
<protein>
    <submittedName>
        <fullName evidence="1">Uncharacterized protein</fullName>
    </submittedName>
</protein>
<dbReference type="Proteomes" id="UP000825729">
    <property type="component" value="Unassembled WGS sequence"/>
</dbReference>
<dbReference type="AlphaFoldDB" id="A0AAV7FBG2"/>
<comment type="caution">
    <text evidence="1">The sequence shown here is derived from an EMBL/GenBank/DDBJ whole genome shotgun (WGS) entry which is preliminary data.</text>
</comment>
<dbReference type="EMBL" id="JAINDJ010000002">
    <property type="protein sequence ID" value="KAG9458453.1"/>
    <property type="molecule type" value="Genomic_DNA"/>
</dbReference>
<keyword evidence="2" id="KW-1185">Reference proteome</keyword>
<evidence type="ECO:0000313" key="2">
    <source>
        <dbReference type="Proteomes" id="UP000825729"/>
    </source>
</evidence>
<organism evidence="1 2">
    <name type="scientific">Aristolochia fimbriata</name>
    <name type="common">White veined hardy Dutchman's pipe vine</name>
    <dbReference type="NCBI Taxonomy" id="158543"/>
    <lineage>
        <taxon>Eukaryota</taxon>
        <taxon>Viridiplantae</taxon>
        <taxon>Streptophyta</taxon>
        <taxon>Embryophyta</taxon>
        <taxon>Tracheophyta</taxon>
        <taxon>Spermatophyta</taxon>
        <taxon>Magnoliopsida</taxon>
        <taxon>Magnoliidae</taxon>
        <taxon>Piperales</taxon>
        <taxon>Aristolochiaceae</taxon>
        <taxon>Aristolochia</taxon>
    </lineage>
</organism>
<name>A0AAV7FBG2_ARIFI</name>
<gene>
    <name evidence="1" type="ORF">H6P81_002961</name>
</gene>